<dbReference type="AlphaFoldDB" id="N1UYY5"/>
<dbReference type="PANTHER" id="PTHR47505:SF1">
    <property type="entry name" value="DNA UTILIZATION PROTEIN YHGH"/>
    <property type="match status" value="1"/>
</dbReference>
<dbReference type="SUPFAM" id="SSF53271">
    <property type="entry name" value="PRTase-like"/>
    <property type="match status" value="1"/>
</dbReference>
<dbReference type="GO" id="GO:0016757">
    <property type="term" value="F:glycosyltransferase activity"/>
    <property type="evidence" value="ECO:0007669"/>
    <property type="project" value="UniProtKB-KW"/>
</dbReference>
<dbReference type="InterPro" id="IPR029057">
    <property type="entry name" value="PRTase-like"/>
</dbReference>
<reference evidence="3 4" key="1">
    <citation type="journal article" date="2013" name="Genome Announc.">
        <title>Draft Genome Sequence of Arthrobacter crystallopoietes Strain BAB-32, Revealing Genes for Bioremediation.</title>
        <authorList>
            <person name="Joshi M.N."/>
            <person name="Pandit A.S."/>
            <person name="Sharma A."/>
            <person name="Pandya R.V."/>
            <person name="Desai S.M."/>
            <person name="Saxena A.K."/>
            <person name="Bagatharia S.B."/>
        </authorList>
    </citation>
    <scope>NUCLEOTIDE SEQUENCE [LARGE SCALE GENOMIC DNA]</scope>
    <source>
        <strain evidence="3 4">BAB-32</strain>
    </source>
</reference>
<organism evidence="3 4">
    <name type="scientific">Arthrobacter crystallopoietes BAB-32</name>
    <dbReference type="NCBI Taxonomy" id="1246476"/>
    <lineage>
        <taxon>Bacteria</taxon>
        <taxon>Bacillati</taxon>
        <taxon>Actinomycetota</taxon>
        <taxon>Actinomycetes</taxon>
        <taxon>Micrococcales</taxon>
        <taxon>Micrococcaceae</taxon>
        <taxon>Crystallibacter</taxon>
    </lineage>
</organism>
<evidence type="ECO:0000313" key="4">
    <source>
        <dbReference type="Proteomes" id="UP000010729"/>
    </source>
</evidence>
<evidence type="ECO:0000256" key="1">
    <source>
        <dbReference type="ARBA" id="ARBA00008007"/>
    </source>
</evidence>
<comment type="similarity">
    <text evidence="1">Belongs to the ComF/GntX family.</text>
</comment>
<keyword evidence="4" id="KW-1185">Reference proteome</keyword>
<dbReference type="RefSeq" id="WP_005272051.1">
    <property type="nucleotide sequence ID" value="NZ_ANPE02000205.1"/>
</dbReference>
<gene>
    <name evidence="3" type="ORF">D477_016937</name>
</gene>
<sequence length="249" mass="26294">MRPYRAEAGAESLPLTGSGLDDVLPVVAAGRYRRELSQAVLAFKNHGRTDLAPVLAPAFAGAVQEAVALANGGRVFLVPVPSRTSSRRRRGYDPMDMLLRRLQRAGLLPPDVQIRRVVQVRTPLRSLIQGVLPGTSQKSLGRSGRRRNVAFSMRLKSSAASSVAGVHCIVVDDVLTTGATLAELTRVLVAAGAQVDAGAVLAATTAPSGTEAHQAASALSVIQLQSRKDHRWLAGGASPKAKFRQRGGE</sequence>
<comment type="caution">
    <text evidence="3">The sequence shown here is derived from an EMBL/GenBank/DDBJ whole genome shotgun (WGS) entry which is preliminary data.</text>
</comment>
<accession>N1UYY5</accession>
<name>N1UYY5_9MICC</name>
<keyword evidence="3" id="KW-0808">Transferase</keyword>
<protein>
    <submittedName>
        <fullName evidence="3">Amidophosphoribosyltransferase</fullName>
    </submittedName>
</protein>
<evidence type="ECO:0000313" key="3">
    <source>
        <dbReference type="EMBL" id="EMY33042.1"/>
    </source>
</evidence>
<dbReference type="InterPro" id="IPR000836">
    <property type="entry name" value="PRTase_dom"/>
</dbReference>
<dbReference type="Gene3D" id="3.40.50.2020">
    <property type="match status" value="1"/>
</dbReference>
<dbReference type="Pfam" id="PF00156">
    <property type="entry name" value="Pribosyltran"/>
    <property type="match status" value="1"/>
</dbReference>
<keyword evidence="3" id="KW-0328">Glycosyltransferase</keyword>
<feature type="domain" description="Phosphoribosyltransferase" evidence="2">
    <location>
        <begin position="152"/>
        <end position="214"/>
    </location>
</feature>
<evidence type="ECO:0000259" key="2">
    <source>
        <dbReference type="Pfam" id="PF00156"/>
    </source>
</evidence>
<dbReference type="Proteomes" id="UP000010729">
    <property type="component" value="Unassembled WGS sequence"/>
</dbReference>
<dbReference type="EMBL" id="ANPE02000205">
    <property type="protein sequence ID" value="EMY33042.1"/>
    <property type="molecule type" value="Genomic_DNA"/>
</dbReference>
<proteinExistence type="inferred from homology"/>
<dbReference type="InterPro" id="IPR051910">
    <property type="entry name" value="ComF/GntX_DNA_util-trans"/>
</dbReference>
<dbReference type="PANTHER" id="PTHR47505">
    <property type="entry name" value="DNA UTILIZATION PROTEIN YHGH"/>
    <property type="match status" value="1"/>
</dbReference>
<dbReference type="CDD" id="cd06223">
    <property type="entry name" value="PRTases_typeI"/>
    <property type="match status" value="1"/>
</dbReference>